<evidence type="ECO:0000256" key="2">
    <source>
        <dbReference type="ARBA" id="ARBA00022679"/>
    </source>
</evidence>
<dbReference type="AlphaFoldDB" id="A0A1D2QTA9"/>
<dbReference type="Pfam" id="PF12626">
    <property type="entry name" value="PolyA_pol_arg_C"/>
    <property type="match status" value="1"/>
</dbReference>
<dbReference type="EC" id="2.7.7.19" evidence="7"/>
<evidence type="ECO:0000259" key="10">
    <source>
        <dbReference type="Pfam" id="PF01743"/>
    </source>
</evidence>
<keyword evidence="2 7" id="KW-0808">Transferase</keyword>
<comment type="catalytic activity">
    <reaction evidence="7">
        <text>RNA(n) + ATP = RNA(n)-3'-adenine ribonucleotide + diphosphate</text>
        <dbReference type="Rhea" id="RHEA:11332"/>
        <dbReference type="Rhea" id="RHEA-COMP:14527"/>
        <dbReference type="Rhea" id="RHEA-COMP:17347"/>
        <dbReference type="ChEBI" id="CHEBI:30616"/>
        <dbReference type="ChEBI" id="CHEBI:33019"/>
        <dbReference type="ChEBI" id="CHEBI:140395"/>
        <dbReference type="ChEBI" id="CHEBI:173115"/>
        <dbReference type="EC" id="2.7.7.19"/>
    </reaction>
</comment>
<dbReference type="InterPro" id="IPR032828">
    <property type="entry name" value="PolyA_RNA-bd"/>
</dbReference>
<feature type="domain" description="Polymerase A arginine-rich C-terminal" evidence="11">
    <location>
        <begin position="326"/>
        <end position="432"/>
    </location>
</feature>
<dbReference type="GO" id="GO:0003723">
    <property type="term" value="F:RNA binding"/>
    <property type="evidence" value="ECO:0007669"/>
    <property type="project" value="UniProtKB-UniRule"/>
</dbReference>
<keyword evidence="6 7" id="KW-0804">Transcription</keyword>
<dbReference type="NCBIfam" id="TIGR01942">
    <property type="entry name" value="pcnB"/>
    <property type="match status" value="1"/>
</dbReference>
<evidence type="ECO:0000256" key="9">
    <source>
        <dbReference type="SAM" id="MobiDB-lite"/>
    </source>
</evidence>
<dbReference type="STRING" id="62101.AB835_01840"/>
<evidence type="ECO:0000256" key="6">
    <source>
        <dbReference type="ARBA" id="ARBA00023163"/>
    </source>
</evidence>
<dbReference type="Gene3D" id="3.30.460.10">
    <property type="entry name" value="Beta Polymerase, domain 2"/>
    <property type="match status" value="1"/>
</dbReference>
<evidence type="ECO:0000313" key="14">
    <source>
        <dbReference type="Proteomes" id="UP000242502"/>
    </source>
</evidence>
<dbReference type="Proteomes" id="UP000242502">
    <property type="component" value="Unassembled WGS sequence"/>
</dbReference>
<keyword evidence="5 7" id="KW-0694">RNA-binding</keyword>
<evidence type="ECO:0000256" key="8">
    <source>
        <dbReference type="RuleBase" id="RU003953"/>
    </source>
</evidence>
<dbReference type="Gene3D" id="1.10.3090.10">
    <property type="entry name" value="cca-adding enzyme, domain 2"/>
    <property type="match status" value="1"/>
</dbReference>
<evidence type="ECO:0000313" key="13">
    <source>
        <dbReference type="EMBL" id="ODS24817.1"/>
    </source>
</evidence>
<reference evidence="13 14" key="1">
    <citation type="journal article" date="2016" name="Appl. Environ. Microbiol.">
        <title>Lack of Overt Genome Reduction in the Bryostatin-Producing Bryozoan Symbiont "Candidatus Endobugula sertula".</title>
        <authorList>
            <person name="Miller I.J."/>
            <person name="Vanee N."/>
            <person name="Fong S.S."/>
            <person name="Lim-Fong G.E."/>
            <person name="Kwan J.C."/>
        </authorList>
    </citation>
    <scope>NUCLEOTIDE SEQUENCE [LARGE SCALE GENOMIC DNA]</scope>
    <source>
        <strain evidence="13">AB1-4</strain>
    </source>
</reference>
<dbReference type="InterPro" id="IPR043519">
    <property type="entry name" value="NT_sf"/>
</dbReference>
<accession>A0A1D2QTA9</accession>
<dbReference type="SUPFAM" id="SSF81891">
    <property type="entry name" value="Poly A polymerase C-terminal region-like"/>
    <property type="match status" value="1"/>
</dbReference>
<organism evidence="13 14">
    <name type="scientific">Candidatus Endobugula sertula</name>
    <name type="common">Bugula neritina bacterial symbiont</name>
    <dbReference type="NCBI Taxonomy" id="62101"/>
    <lineage>
        <taxon>Bacteria</taxon>
        <taxon>Pseudomonadati</taxon>
        <taxon>Pseudomonadota</taxon>
        <taxon>Gammaproteobacteria</taxon>
        <taxon>Cellvibrionales</taxon>
        <taxon>Cellvibrionaceae</taxon>
        <taxon>Candidatus Endobugula</taxon>
    </lineage>
</organism>
<feature type="active site" evidence="7">
    <location>
        <position position="153"/>
    </location>
</feature>
<dbReference type="SUPFAM" id="SSF81301">
    <property type="entry name" value="Nucleotidyltransferase"/>
    <property type="match status" value="1"/>
</dbReference>
<feature type="domain" description="tRNA nucleotidyltransferase/poly(A) polymerase RNA and SrmB- binding" evidence="12">
    <location>
        <begin position="211"/>
        <end position="270"/>
    </location>
</feature>
<keyword evidence="4 7" id="KW-0067">ATP-binding</keyword>
<evidence type="ECO:0000256" key="3">
    <source>
        <dbReference type="ARBA" id="ARBA00022741"/>
    </source>
</evidence>
<feature type="domain" description="Poly A polymerase head" evidence="10">
    <location>
        <begin position="42"/>
        <end position="184"/>
    </location>
</feature>
<dbReference type="InterPro" id="IPR002646">
    <property type="entry name" value="PolA_pol_head_dom"/>
</dbReference>
<feature type="region of interest" description="Disordered" evidence="9">
    <location>
        <begin position="108"/>
        <end position="133"/>
    </location>
</feature>
<comment type="caution">
    <text evidence="13">The sequence shown here is derived from an EMBL/GenBank/DDBJ whole genome shotgun (WGS) entry which is preliminary data.</text>
</comment>
<dbReference type="InterPro" id="IPR052191">
    <property type="entry name" value="tRNA_ntf/polyA_polymerase_I"/>
</dbReference>
<dbReference type="HAMAP" id="MF_00957">
    <property type="entry name" value="PolyA_pol"/>
    <property type="match status" value="1"/>
</dbReference>
<evidence type="ECO:0000256" key="7">
    <source>
        <dbReference type="HAMAP-Rule" id="MF_00957"/>
    </source>
</evidence>
<dbReference type="GO" id="GO:0005524">
    <property type="term" value="F:ATP binding"/>
    <property type="evidence" value="ECO:0007669"/>
    <property type="project" value="UniProtKB-UniRule"/>
</dbReference>
<dbReference type="GO" id="GO:0006397">
    <property type="term" value="P:mRNA processing"/>
    <property type="evidence" value="ECO:0007669"/>
    <property type="project" value="UniProtKB-KW"/>
</dbReference>
<sequence length="439" mass="50769">MVKKDKKLKVISENKHPLSPKNISHNAIKVMEGLNRAGFKSYLVGGSIRDILLGSVPKDFDIATNATPEQVKCTFRNARIIGRRFRIVHVRFGREIIEVTTFRGQANNRTHEKGDVSFRNPADHSQQQVESTTGQLLRDNVYGDMHSDALRRDFTINALYYCLDDHSIYDYTQGIEDIEKRQLRMIGDPYTRYKEDPVRLLRAVRFAAKLGFHLEENTMRPIFGNTNLLTHVSPARLFDEILKLFLNGSATATYSLLQDYQLLDVLFPNTMKVIDKSPYFSGLIDEVISNTDKRIRNNKRVTPAFIYGALLWPAFIYEQHKLVNRGVPVIPAVHQAADTVINQQLARVAIPKRFLIPMRQIWELQWQLPKRTGKQAERTLSHEKFRAGYDFLLMRETAGEQLHGLGHWWTRYQDASESHRQKMIDELQLTQKPLRTPTQ</sequence>
<feature type="active site" evidence="7">
    <location>
        <position position="59"/>
    </location>
</feature>
<feature type="active site" evidence="7">
    <location>
        <position position="61"/>
    </location>
</feature>
<dbReference type="CDD" id="cd05398">
    <property type="entry name" value="NT_ClassII-CCAase"/>
    <property type="match status" value="1"/>
</dbReference>
<evidence type="ECO:0000259" key="12">
    <source>
        <dbReference type="Pfam" id="PF12627"/>
    </source>
</evidence>
<dbReference type="PANTHER" id="PTHR43051">
    <property type="entry name" value="POLYNUCLEOTIDE ADENYLYLTRANSFERASE FAMILY PROTEIN"/>
    <property type="match status" value="1"/>
</dbReference>
<comment type="function">
    <text evidence="7">Adds poly(A) tail to the 3' end of many RNAs, which usually targets these RNAs for decay. Plays a significant role in the global control of gene expression, through influencing the rate of transcript degradation, and in the general RNA quality control.</text>
</comment>
<dbReference type="Pfam" id="PF01743">
    <property type="entry name" value="PolyA_pol"/>
    <property type="match status" value="1"/>
</dbReference>
<feature type="compositionally biased region" description="Polar residues" evidence="9">
    <location>
        <begin position="123"/>
        <end position="133"/>
    </location>
</feature>
<dbReference type="GO" id="GO:1990817">
    <property type="term" value="F:poly(A) RNA polymerase activity"/>
    <property type="evidence" value="ECO:0007669"/>
    <property type="project" value="UniProtKB-UniRule"/>
</dbReference>
<gene>
    <name evidence="7" type="primary">pcnB</name>
    <name evidence="13" type="ORF">AB835_01840</name>
</gene>
<protein>
    <recommendedName>
        <fullName evidence="7">Poly(A) polymerase I</fullName>
        <shortName evidence="7">PAP I</shortName>
        <ecNumber evidence="7">2.7.7.19</ecNumber>
    </recommendedName>
</protein>
<dbReference type="InterPro" id="IPR025866">
    <property type="entry name" value="PolyA_pol_arg_C_dom"/>
</dbReference>
<evidence type="ECO:0000256" key="4">
    <source>
        <dbReference type="ARBA" id="ARBA00022840"/>
    </source>
</evidence>
<dbReference type="GO" id="GO:0043633">
    <property type="term" value="P:polyadenylation-dependent RNA catabolic process"/>
    <property type="evidence" value="ECO:0007669"/>
    <property type="project" value="InterPro"/>
</dbReference>
<evidence type="ECO:0000259" key="11">
    <source>
        <dbReference type="Pfam" id="PF12626"/>
    </source>
</evidence>
<keyword evidence="1 7" id="KW-0507">mRNA processing</keyword>
<proteinExistence type="inferred from homology"/>
<evidence type="ECO:0000256" key="5">
    <source>
        <dbReference type="ARBA" id="ARBA00022884"/>
    </source>
</evidence>
<dbReference type="EMBL" id="MDLC01000004">
    <property type="protein sequence ID" value="ODS24817.1"/>
    <property type="molecule type" value="Genomic_DNA"/>
</dbReference>
<keyword evidence="3 7" id="KW-0547">Nucleotide-binding</keyword>
<comment type="similarity">
    <text evidence="7 8">Belongs to the tRNA nucleotidyltransferase/poly(A) polymerase family.</text>
</comment>
<name>A0A1D2QTA9_9GAMM</name>
<dbReference type="PANTHER" id="PTHR43051:SF1">
    <property type="entry name" value="POLYNUCLEOTIDE ADENYLYLTRANSFERASE FAMILY PROTEIN"/>
    <property type="match status" value="1"/>
</dbReference>
<dbReference type="InterPro" id="IPR010206">
    <property type="entry name" value="PolA_pol_I"/>
</dbReference>
<evidence type="ECO:0000256" key="1">
    <source>
        <dbReference type="ARBA" id="ARBA00022664"/>
    </source>
</evidence>
<dbReference type="Pfam" id="PF12627">
    <property type="entry name" value="PolyA_pol_RNAbd"/>
    <property type="match status" value="1"/>
</dbReference>